<dbReference type="InterPro" id="IPR041183">
    <property type="entry name" value="Cyclophilin-like"/>
</dbReference>
<gene>
    <name evidence="3" type="ORF">EWM59_20985</name>
</gene>
<feature type="domain" description="Cyclophilin-like" evidence="2">
    <location>
        <begin position="51"/>
        <end position="158"/>
    </location>
</feature>
<protein>
    <recommendedName>
        <fullName evidence="2">Cyclophilin-like domain-containing protein</fullName>
    </recommendedName>
</protein>
<dbReference type="SUPFAM" id="SSF50891">
    <property type="entry name" value="Cyclophilin-like"/>
    <property type="match status" value="1"/>
</dbReference>
<comment type="caution">
    <text evidence="3">The sequence shown here is derived from an EMBL/GenBank/DDBJ whole genome shotgun (WGS) entry which is preliminary data.</text>
</comment>
<name>A0A4Q5LV62_9BACT</name>
<reference evidence="3 4" key="1">
    <citation type="submission" date="2019-02" db="EMBL/GenBank/DDBJ databases">
        <title>Bacterial novel species Emticicia sp. 17J42-9 isolated from soil.</title>
        <authorList>
            <person name="Jung H.-Y."/>
        </authorList>
    </citation>
    <scope>NUCLEOTIDE SEQUENCE [LARGE SCALE GENOMIC DNA]</scope>
    <source>
        <strain evidence="3 4">17J42-9</strain>
    </source>
</reference>
<proteinExistence type="predicted"/>
<dbReference type="Gene3D" id="2.40.100.20">
    <property type="match status" value="1"/>
</dbReference>
<dbReference type="Pfam" id="PF18050">
    <property type="entry name" value="Cyclophil_like2"/>
    <property type="match status" value="1"/>
</dbReference>
<evidence type="ECO:0000313" key="4">
    <source>
        <dbReference type="Proteomes" id="UP000293162"/>
    </source>
</evidence>
<keyword evidence="4" id="KW-1185">Reference proteome</keyword>
<keyword evidence="1" id="KW-0732">Signal</keyword>
<evidence type="ECO:0000256" key="1">
    <source>
        <dbReference type="SAM" id="SignalP"/>
    </source>
</evidence>
<accession>A0A4Q5LV62</accession>
<dbReference type="EMBL" id="SEWF01000040">
    <property type="protein sequence ID" value="RYU93611.1"/>
    <property type="molecule type" value="Genomic_DNA"/>
</dbReference>
<dbReference type="RefSeq" id="WP_130023218.1">
    <property type="nucleotide sequence ID" value="NZ_SEWF01000040.1"/>
</dbReference>
<evidence type="ECO:0000259" key="2">
    <source>
        <dbReference type="Pfam" id="PF18050"/>
    </source>
</evidence>
<dbReference type="InterPro" id="IPR029000">
    <property type="entry name" value="Cyclophilin-like_dom_sf"/>
</dbReference>
<sequence>MNRSLPLAILLAFFIGMIACKPDNSLTPENTHSEKLLNMDSTAINKNRLKIKIGSSTFTATLLDNPTVTTFKAKLPLTIEMSDFNDNEKLYRFSGNLPTNNINPEKINTGDLMLYSGNTLVLFYKSFPTIYSYTRLGKIDDTNGLATALGSGNIKVTFTLE</sequence>
<feature type="signal peptide" evidence="1">
    <location>
        <begin position="1"/>
        <end position="18"/>
    </location>
</feature>
<dbReference type="Proteomes" id="UP000293162">
    <property type="component" value="Unassembled WGS sequence"/>
</dbReference>
<evidence type="ECO:0000313" key="3">
    <source>
        <dbReference type="EMBL" id="RYU93611.1"/>
    </source>
</evidence>
<dbReference type="OrthoDB" id="9801466at2"/>
<feature type="chain" id="PRO_5020606455" description="Cyclophilin-like domain-containing protein" evidence="1">
    <location>
        <begin position="19"/>
        <end position="161"/>
    </location>
</feature>
<dbReference type="PROSITE" id="PS51257">
    <property type="entry name" value="PROKAR_LIPOPROTEIN"/>
    <property type="match status" value="1"/>
</dbReference>
<organism evidence="3 4">
    <name type="scientific">Emticicia agri</name>
    <dbReference type="NCBI Taxonomy" id="2492393"/>
    <lineage>
        <taxon>Bacteria</taxon>
        <taxon>Pseudomonadati</taxon>
        <taxon>Bacteroidota</taxon>
        <taxon>Cytophagia</taxon>
        <taxon>Cytophagales</taxon>
        <taxon>Leadbetterellaceae</taxon>
        <taxon>Emticicia</taxon>
    </lineage>
</organism>
<dbReference type="AlphaFoldDB" id="A0A4Q5LV62"/>